<sequence length="80" mass="8770">MKNIQWKPVLIYAFFWSLGIGAAIQIILTGLPDADGGSEAFTAFALELFITTAIVFPFGIGAGILVRKNKELRKSIQENK</sequence>
<feature type="transmembrane region" description="Helical" evidence="1">
    <location>
        <begin position="40"/>
        <end position="66"/>
    </location>
</feature>
<dbReference type="RefSeq" id="WP_239673152.1">
    <property type="nucleotide sequence ID" value="NZ_CP049742.1"/>
</dbReference>
<reference evidence="2 3" key="1">
    <citation type="submission" date="2019-07" db="EMBL/GenBank/DDBJ databases">
        <title>Genome sequence of 2 isolates from Red Sea Mangroves.</title>
        <authorList>
            <person name="Sefrji F."/>
            <person name="Michoud G."/>
            <person name="Merlino G."/>
            <person name="Daffonchio D."/>
        </authorList>
    </citation>
    <scope>NUCLEOTIDE SEQUENCE [LARGE SCALE GENOMIC DNA]</scope>
    <source>
        <strain evidence="2 3">R1DC41</strain>
    </source>
</reference>
<keyword evidence="1" id="KW-0472">Membrane</keyword>
<organism evidence="2 3">
    <name type="scientific">Mangrovibacillus cuniculi</name>
    <dbReference type="NCBI Taxonomy" id="2593652"/>
    <lineage>
        <taxon>Bacteria</taxon>
        <taxon>Bacillati</taxon>
        <taxon>Bacillota</taxon>
        <taxon>Bacilli</taxon>
        <taxon>Bacillales</taxon>
        <taxon>Bacillaceae</taxon>
        <taxon>Mangrovibacillus</taxon>
    </lineage>
</organism>
<keyword evidence="1" id="KW-1133">Transmembrane helix</keyword>
<keyword evidence="3" id="KW-1185">Reference proteome</keyword>
<proteinExistence type="predicted"/>
<gene>
    <name evidence="2" type="ORF">G8O30_00965</name>
</gene>
<dbReference type="AlphaFoldDB" id="A0A7S8C907"/>
<keyword evidence="1" id="KW-0812">Transmembrane</keyword>
<name>A0A7S8C907_9BACI</name>
<evidence type="ECO:0000256" key="1">
    <source>
        <dbReference type="SAM" id="Phobius"/>
    </source>
</evidence>
<accession>A0A7S8C907</accession>
<dbReference type="KEGG" id="mcui:G8O30_00965"/>
<feature type="transmembrane region" description="Helical" evidence="1">
    <location>
        <begin position="9"/>
        <end position="28"/>
    </location>
</feature>
<protein>
    <submittedName>
        <fullName evidence="2">Uncharacterized protein</fullName>
    </submittedName>
</protein>
<evidence type="ECO:0000313" key="3">
    <source>
        <dbReference type="Proteomes" id="UP000593626"/>
    </source>
</evidence>
<dbReference type="EMBL" id="CP049742">
    <property type="protein sequence ID" value="QPC45640.1"/>
    <property type="molecule type" value="Genomic_DNA"/>
</dbReference>
<dbReference type="Proteomes" id="UP000593626">
    <property type="component" value="Chromosome"/>
</dbReference>
<evidence type="ECO:0000313" key="2">
    <source>
        <dbReference type="EMBL" id="QPC45640.1"/>
    </source>
</evidence>